<sequence>MSKFDESMAKLLDVTPIGEEDKKLPVEKKQLPATQQLNLEDDLTDAYNQSKDNLQDIIDQGKEAMDEILQIAKAGQHPRAFEVFGGILKNVVDANKELIAMQKQMREMDKKNESSQTNIDKAIFVGSTAELSKFIQGK</sequence>
<evidence type="ECO:0000313" key="2">
    <source>
        <dbReference type="EMBL" id="CAB4133478.1"/>
    </source>
</evidence>
<gene>
    <name evidence="2" type="ORF">UFOVP250_201</name>
</gene>
<accession>A0A6J5LFM0</accession>
<protein>
    <submittedName>
        <fullName evidence="2">Small terminase protein</fullName>
    </submittedName>
</protein>
<proteinExistence type="predicted"/>
<dbReference type="Gene3D" id="1.10.287.1060">
    <property type="entry name" value="ESAT-6-like"/>
    <property type="match status" value="1"/>
</dbReference>
<dbReference type="InterPro" id="IPR020342">
    <property type="entry name" value="Phage_T4_Gp16_DNA-pack"/>
</dbReference>
<feature type="compositionally biased region" description="Basic and acidic residues" evidence="1">
    <location>
        <begin position="19"/>
        <end position="30"/>
    </location>
</feature>
<feature type="region of interest" description="Disordered" evidence="1">
    <location>
        <begin position="15"/>
        <end position="37"/>
    </location>
</feature>
<dbReference type="EMBL" id="LR796270">
    <property type="protein sequence ID" value="CAB4133478.1"/>
    <property type="molecule type" value="Genomic_DNA"/>
</dbReference>
<name>A0A6J5LFM0_9CAUD</name>
<evidence type="ECO:0000256" key="1">
    <source>
        <dbReference type="SAM" id="MobiDB-lite"/>
    </source>
</evidence>
<dbReference type="Pfam" id="PF11053">
    <property type="entry name" value="DNA_Packaging"/>
    <property type="match status" value="1"/>
</dbReference>
<organism evidence="2">
    <name type="scientific">uncultured Caudovirales phage</name>
    <dbReference type="NCBI Taxonomy" id="2100421"/>
    <lineage>
        <taxon>Viruses</taxon>
        <taxon>Duplodnaviria</taxon>
        <taxon>Heunggongvirae</taxon>
        <taxon>Uroviricota</taxon>
        <taxon>Caudoviricetes</taxon>
        <taxon>Peduoviridae</taxon>
        <taxon>Maltschvirus</taxon>
        <taxon>Maltschvirus maltsch</taxon>
    </lineage>
</organism>
<reference evidence="2" key="1">
    <citation type="submission" date="2020-04" db="EMBL/GenBank/DDBJ databases">
        <authorList>
            <person name="Chiriac C."/>
            <person name="Salcher M."/>
            <person name="Ghai R."/>
            <person name="Kavagutti S V."/>
        </authorList>
    </citation>
    <scope>NUCLEOTIDE SEQUENCE</scope>
</reference>